<accession>A0ACC1CZC1</accession>
<sequence length="579" mass="67048">MQNWVTKLKLRQTSSDITTEPIRILRGIYQGDALSPLWFCLALNPLSELLNKSDLGYKIIRTDPGFSLSHLLYMDDIKLYASSKDELFQLADITQQFSNDIDMEFGVDKCKILSVTRGEVNNFTYALSSGEKIEPMDAHTTYKYLGFEQSRKIKHKDTKSILIKKFNHRLNLLLKSELNSKNTIKAVNTFAIPILTYSFGIINWSKTDLNKLQRMINTTMTKHRKHHPKSAIERLVLPRQEGGRGIIDINNLHNKQITTLRNYFYGKAEHSSLHKGVVELDVKLTPLNLQNTQQQQNEILVDNKTKIKQWAEKSLHGRHQSDLSLSHVDAEKSNQWLKRGELFPETEGFMIAIQDQVIATRNYKKYILKDKNQQTDLCRRCNSASETIQHITGACASLVQNDYKHRHDQVASILHQHLCHHYKFIKKKIPYYKYKPETIVENKNYKIYWDRTIITDKTVHFNRPDITLHDKNNSTVYIIDIAIPNTHNIQTTTSEKLNKYQELAIEIKNLWKVNAVYIIPIIISTTGVIPKVITQNLEILHAPPHTLTLIQKATILNTCRITRKFLTSARISNNSHIPY</sequence>
<keyword evidence="2" id="KW-1185">Reference proteome</keyword>
<organism evidence="1 2">
    <name type="scientific">Dendrolimus kikuchii</name>
    <dbReference type="NCBI Taxonomy" id="765133"/>
    <lineage>
        <taxon>Eukaryota</taxon>
        <taxon>Metazoa</taxon>
        <taxon>Ecdysozoa</taxon>
        <taxon>Arthropoda</taxon>
        <taxon>Hexapoda</taxon>
        <taxon>Insecta</taxon>
        <taxon>Pterygota</taxon>
        <taxon>Neoptera</taxon>
        <taxon>Endopterygota</taxon>
        <taxon>Lepidoptera</taxon>
        <taxon>Glossata</taxon>
        <taxon>Ditrysia</taxon>
        <taxon>Bombycoidea</taxon>
        <taxon>Lasiocampidae</taxon>
        <taxon>Dendrolimus</taxon>
    </lineage>
</organism>
<evidence type="ECO:0000313" key="2">
    <source>
        <dbReference type="Proteomes" id="UP000824533"/>
    </source>
</evidence>
<name>A0ACC1CZC1_9NEOP</name>
<comment type="caution">
    <text evidence="1">The sequence shown here is derived from an EMBL/GenBank/DDBJ whole genome shotgun (WGS) entry which is preliminary data.</text>
</comment>
<gene>
    <name evidence="1" type="ORF">K1T71_007862</name>
</gene>
<protein>
    <submittedName>
        <fullName evidence="1">Uncharacterized protein</fullName>
    </submittedName>
</protein>
<reference evidence="1 2" key="1">
    <citation type="journal article" date="2021" name="Front. Genet.">
        <title>Chromosome-Level Genome Assembly Reveals Significant Gene Expansion in the Toll and IMD Signaling Pathways of Dendrolimus kikuchii.</title>
        <authorList>
            <person name="Zhou J."/>
            <person name="Wu P."/>
            <person name="Xiong Z."/>
            <person name="Liu N."/>
            <person name="Zhao N."/>
            <person name="Ji M."/>
            <person name="Qiu Y."/>
            <person name="Yang B."/>
        </authorList>
    </citation>
    <scope>NUCLEOTIDE SEQUENCE [LARGE SCALE GENOMIC DNA]</scope>
    <source>
        <strain evidence="1">Ann1</strain>
    </source>
</reference>
<dbReference type="Proteomes" id="UP000824533">
    <property type="component" value="Linkage Group LG13"/>
</dbReference>
<evidence type="ECO:0000313" key="1">
    <source>
        <dbReference type="EMBL" id="KAJ0176683.1"/>
    </source>
</evidence>
<proteinExistence type="predicted"/>
<dbReference type="EMBL" id="CM034399">
    <property type="protein sequence ID" value="KAJ0176683.1"/>
    <property type="molecule type" value="Genomic_DNA"/>
</dbReference>